<keyword evidence="4 7" id="KW-0326">Glycosidase</keyword>
<dbReference type="SUPFAM" id="SSF49303">
    <property type="entry name" value="beta-Galactosidase/glucuronidase domain"/>
    <property type="match status" value="1"/>
</dbReference>
<evidence type="ECO:0000313" key="7">
    <source>
        <dbReference type="EMBL" id="KJL26526.1"/>
    </source>
</evidence>
<sequence length="204" mass="21903">MVMCEYGAAAGTGPGGLDWYKETAESTAPAPRVHWEWRDHGLAVDDPTHGAYFANGGDFGEQVHDSNFVIDGLVLSDGTPMAGLVEFAAVSAPLRFTDDDSIHVHNRAHSQSAAVYVVTTAVHGHDGSIVRAELPTDDLRPGHKMRFAIPPLIRKAVTNADAWISVKAALRRDASWAPPATSSLAPTSTRWPASHSPLWHPALQ</sequence>
<feature type="domain" description="Glycoside hydrolase family 2 catalytic" evidence="6">
    <location>
        <begin position="2"/>
        <end position="93"/>
    </location>
</feature>
<dbReference type="Pfam" id="PF02836">
    <property type="entry name" value="Glyco_hydro_2_C"/>
    <property type="match status" value="1"/>
</dbReference>
<dbReference type="GO" id="GO:0004565">
    <property type="term" value="F:beta-galactosidase activity"/>
    <property type="evidence" value="ECO:0007669"/>
    <property type="project" value="UniProtKB-EC"/>
</dbReference>
<dbReference type="InterPro" id="IPR013783">
    <property type="entry name" value="Ig-like_fold"/>
</dbReference>
<dbReference type="GO" id="GO:0005990">
    <property type="term" value="P:lactose catabolic process"/>
    <property type="evidence" value="ECO:0007669"/>
    <property type="project" value="TreeGrafter"/>
</dbReference>
<evidence type="ECO:0000313" key="8">
    <source>
        <dbReference type="Proteomes" id="UP000033725"/>
    </source>
</evidence>
<comment type="caution">
    <text evidence="7">The sequence shown here is derived from an EMBL/GenBank/DDBJ whole genome shotgun (WGS) entry which is preliminary data.</text>
</comment>
<dbReference type="SUPFAM" id="SSF51445">
    <property type="entry name" value="(Trans)glycosidases"/>
    <property type="match status" value="1"/>
</dbReference>
<feature type="region of interest" description="Disordered" evidence="5">
    <location>
        <begin position="177"/>
        <end position="204"/>
    </location>
</feature>
<evidence type="ECO:0000256" key="1">
    <source>
        <dbReference type="ARBA" id="ARBA00001412"/>
    </source>
</evidence>
<dbReference type="EMBL" id="JYIV01000010">
    <property type="protein sequence ID" value="KJL26526.1"/>
    <property type="molecule type" value="Genomic_DNA"/>
</dbReference>
<dbReference type="GO" id="GO:0009341">
    <property type="term" value="C:beta-galactosidase complex"/>
    <property type="evidence" value="ECO:0007669"/>
    <property type="project" value="TreeGrafter"/>
</dbReference>
<keyword evidence="3 7" id="KW-0378">Hydrolase</keyword>
<proteinExistence type="predicted"/>
<evidence type="ECO:0000256" key="3">
    <source>
        <dbReference type="ARBA" id="ARBA00022801"/>
    </source>
</evidence>
<gene>
    <name evidence="7" type="primary">lacZ_1</name>
    <name evidence="7" type="ORF">RN51_00169</name>
</gene>
<dbReference type="InterPro" id="IPR006103">
    <property type="entry name" value="Glyco_hydro_2_cat"/>
</dbReference>
<comment type="catalytic activity">
    <reaction evidence="1">
        <text>Hydrolysis of terminal non-reducing beta-D-galactose residues in beta-D-galactosides.</text>
        <dbReference type="EC" id="3.2.1.23"/>
    </reaction>
</comment>
<evidence type="ECO:0000256" key="2">
    <source>
        <dbReference type="ARBA" id="ARBA00012756"/>
    </source>
</evidence>
<organism evidence="7 8">
    <name type="scientific">Microbacterium oxydans</name>
    <dbReference type="NCBI Taxonomy" id="82380"/>
    <lineage>
        <taxon>Bacteria</taxon>
        <taxon>Bacillati</taxon>
        <taxon>Actinomycetota</taxon>
        <taxon>Actinomycetes</taxon>
        <taxon>Micrococcales</taxon>
        <taxon>Microbacteriaceae</taxon>
        <taxon>Microbacterium</taxon>
    </lineage>
</organism>
<dbReference type="PANTHER" id="PTHR46323">
    <property type="entry name" value="BETA-GALACTOSIDASE"/>
    <property type="match status" value="1"/>
</dbReference>
<accession>A0A0F0L4R5</accession>
<dbReference type="InterPro" id="IPR036156">
    <property type="entry name" value="Beta-gal/glucu_dom_sf"/>
</dbReference>
<dbReference type="PATRIC" id="fig|82380.10.peg.167"/>
<dbReference type="Proteomes" id="UP000033725">
    <property type="component" value="Unassembled WGS sequence"/>
</dbReference>
<dbReference type="PANTHER" id="PTHR46323:SF2">
    <property type="entry name" value="BETA-GALACTOSIDASE"/>
    <property type="match status" value="1"/>
</dbReference>
<dbReference type="Gene3D" id="2.60.40.10">
    <property type="entry name" value="Immunoglobulins"/>
    <property type="match status" value="1"/>
</dbReference>
<evidence type="ECO:0000259" key="6">
    <source>
        <dbReference type="Pfam" id="PF02836"/>
    </source>
</evidence>
<dbReference type="Gene3D" id="3.20.20.80">
    <property type="entry name" value="Glycosidases"/>
    <property type="match status" value="1"/>
</dbReference>
<dbReference type="InterPro" id="IPR050347">
    <property type="entry name" value="Bact_Beta-galactosidase"/>
</dbReference>
<evidence type="ECO:0000256" key="4">
    <source>
        <dbReference type="ARBA" id="ARBA00023295"/>
    </source>
</evidence>
<dbReference type="AlphaFoldDB" id="A0A0F0L4R5"/>
<dbReference type="InterPro" id="IPR017853">
    <property type="entry name" value="GH"/>
</dbReference>
<reference evidence="7 8" key="1">
    <citation type="submission" date="2015-02" db="EMBL/GenBank/DDBJ databases">
        <title>Draft genome sequences of ten Microbacterium spp. with emphasis on heavy metal contaminated environments.</title>
        <authorList>
            <person name="Corretto E."/>
        </authorList>
    </citation>
    <scope>NUCLEOTIDE SEQUENCE [LARGE SCALE GENOMIC DNA]</scope>
    <source>
        <strain evidence="7 8">BEL163</strain>
    </source>
</reference>
<evidence type="ECO:0000256" key="5">
    <source>
        <dbReference type="SAM" id="MobiDB-lite"/>
    </source>
</evidence>
<name>A0A0F0L4R5_9MICO</name>
<dbReference type="EC" id="3.2.1.23" evidence="2"/>
<feature type="compositionally biased region" description="Polar residues" evidence="5">
    <location>
        <begin position="180"/>
        <end position="191"/>
    </location>
</feature>
<protein>
    <recommendedName>
        <fullName evidence="2">beta-galactosidase</fullName>
        <ecNumber evidence="2">3.2.1.23</ecNumber>
    </recommendedName>
</protein>